<dbReference type="OrthoDB" id="256869at2"/>
<keyword evidence="2" id="KW-1185">Reference proteome</keyword>
<gene>
    <name evidence="1" type="ORF">EG242_11515</name>
</gene>
<proteinExistence type="predicted"/>
<sequence>MKNFKWLDYPENQPDQSGMYVVNRDVNNLVSNALAYFDIGVNKWYVDPIEMVPLNGVNAFNKKRILPYVKMPK</sequence>
<dbReference type="RefSeq" id="WP_124900019.1">
    <property type="nucleotide sequence ID" value="NZ_RQTJ01000029.1"/>
</dbReference>
<accession>A0A3P1ATN7</accession>
<evidence type="ECO:0000313" key="2">
    <source>
        <dbReference type="Proteomes" id="UP000268372"/>
    </source>
</evidence>
<dbReference type="Proteomes" id="UP000268372">
    <property type="component" value="Unassembled WGS sequence"/>
</dbReference>
<evidence type="ECO:0000313" key="1">
    <source>
        <dbReference type="EMBL" id="RRA92298.1"/>
    </source>
</evidence>
<organism evidence="1 2">
    <name type="scientific">Paenimyroides viscosum</name>
    <dbReference type="NCBI Taxonomy" id="2488729"/>
    <lineage>
        <taxon>Bacteria</taxon>
        <taxon>Pseudomonadati</taxon>
        <taxon>Bacteroidota</taxon>
        <taxon>Flavobacteriia</taxon>
        <taxon>Flavobacteriales</taxon>
        <taxon>Flavobacteriaceae</taxon>
        <taxon>Paenimyroides</taxon>
    </lineage>
</organism>
<name>A0A3P1ATN7_9FLAO</name>
<comment type="caution">
    <text evidence="1">The sequence shown here is derived from an EMBL/GenBank/DDBJ whole genome shotgun (WGS) entry which is preliminary data.</text>
</comment>
<dbReference type="AlphaFoldDB" id="A0A3P1ATN7"/>
<protein>
    <submittedName>
        <fullName evidence="1">Uncharacterized protein</fullName>
    </submittedName>
</protein>
<reference evidence="1 2" key="1">
    <citation type="submission" date="2018-11" db="EMBL/GenBank/DDBJ databases">
        <title>Flavobacterium sp. nov., YIM 102796 draft genome.</title>
        <authorList>
            <person name="Li G."/>
            <person name="Jiang Y."/>
        </authorList>
    </citation>
    <scope>NUCLEOTIDE SEQUENCE [LARGE SCALE GENOMIC DNA]</scope>
    <source>
        <strain evidence="1 2">YIM 102796</strain>
    </source>
</reference>
<dbReference type="EMBL" id="RQTJ01000029">
    <property type="protein sequence ID" value="RRA92298.1"/>
    <property type="molecule type" value="Genomic_DNA"/>
</dbReference>